<evidence type="ECO:0000256" key="1">
    <source>
        <dbReference type="ARBA" id="ARBA00006040"/>
    </source>
</evidence>
<dbReference type="Pfam" id="PF01432">
    <property type="entry name" value="Peptidase_M3"/>
    <property type="match status" value="1"/>
</dbReference>
<dbReference type="InterPro" id="IPR024080">
    <property type="entry name" value="Neurolysin/TOP_N"/>
</dbReference>
<dbReference type="FunFam" id="3.40.390.10:FF:000006">
    <property type="entry name" value="Thimet oligopeptidase 1"/>
    <property type="match status" value="1"/>
</dbReference>
<evidence type="ECO:0000256" key="3">
    <source>
        <dbReference type="ARBA" id="ARBA00022723"/>
    </source>
</evidence>
<dbReference type="PANTHER" id="PTHR11804">
    <property type="entry name" value="PROTEASE M3 THIMET OLIGOPEPTIDASE-RELATED"/>
    <property type="match status" value="1"/>
</dbReference>
<dbReference type="InterPro" id="IPR001567">
    <property type="entry name" value="Pept_M3A_M3B_dom"/>
</dbReference>
<proteinExistence type="inferred from homology"/>
<dbReference type="Gene3D" id="1.20.1050.40">
    <property type="entry name" value="Endopeptidase. Chain P, domain 1"/>
    <property type="match status" value="1"/>
</dbReference>
<keyword evidence="4 7" id="KW-0378">Hydrolase</keyword>
<keyword evidence="5 7" id="KW-0862">Zinc</keyword>
<gene>
    <name evidence="9" type="ORF">TRICI_006070</name>
</gene>
<dbReference type="InterPro" id="IPR024079">
    <property type="entry name" value="MetalloPept_cat_dom_sf"/>
</dbReference>
<evidence type="ECO:0000313" key="9">
    <source>
        <dbReference type="EMBL" id="KAA8901466.1"/>
    </source>
</evidence>
<accession>A0A642ULY5</accession>
<reference evidence="9" key="1">
    <citation type="journal article" date="2019" name="G3 (Bethesda)">
        <title>Genome Assemblies of Two Rare Opportunistic Yeast Pathogens: Diutina rugosa (syn. Candida rugosa) and Trichomonascus ciferrii (syn. Candida ciferrii).</title>
        <authorList>
            <person name="Mixao V."/>
            <person name="Saus E."/>
            <person name="Hansen A.P."/>
            <person name="Lass-Florl C."/>
            <person name="Gabaldon T."/>
        </authorList>
    </citation>
    <scope>NUCLEOTIDE SEQUENCE</scope>
    <source>
        <strain evidence="9">CBS 4856</strain>
    </source>
</reference>
<evidence type="ECO:0000256" key="2">
    <source>
        <dbReference type="ARBA" id="ARBA00022670"/>
    </source>
</evidence>
<evidence type="ECO:0000259" key="8">
    <source>
        <dbReference type="Pfam" id="PF01432"/>
    </source>
</evidence>
<dbReference type="GO" id="GO:0005758">
    <property type="term" value="C:mitochondrial intermembrane space"/>
    <property type="evidence" value="ECO:0007669"/>
    <property type="project" value="TreeGrafter"/>
</dbReference>
<dbReference type="GO" id="GO:0006518">
    <property type="term" value="P:peptide metabolic process"/>
    <property type="evidence" value="ECO:0007669"/>
    <property type="project" value="TreeGrafter"/>
</dbReference>
<dbReference type="SUPFAM" id="SSF55486">
    <property type="entry name" value="Metalloproteases ('zincins'), catalytic domain"/>
    <property type="match status" value="1"/>
</dbReference>
<dbReference type="GO" id="GO:0004222">
    <property type="term" value="F:metalloendopeptidase activity"/>
    <property type="evidence" value="ECO:0007669"/>
    <property type="project" value="InterPro"/>
</dbReference>
<evidence type="ECO:0000256" key="4">
    <source>
        <dbReference type="ARBA" id="ARBA00022801"/>
    </source>
</evidence>
<dbReference type="EMBL" id="SWFS01000485">
    <property type="protein sequence ID" value="KAA8901466.1"/>
    <property type="molecule type" value="Genomic_DNA"/>
</dbReference>
<dbReference type="OrthoDB" id="534666at2759"/>
<sequence>MRRLAQLATRLHQQARLMNTMSGRIAPQKAPSWTITADEISKQADKIIAENRAVDDEIAKETTPTFENVFLKAARIEDEQQAVISPLTFYQRVSSDASLREASTKAEELLENYFIEAGTREDVYRNIRKAFESLPRDKLDAESIRFAEKVEKRYRRNGLGLEDKQERDRVTALRKELSSVCIQFAKNLDSENGYLDFTKEELAGVPERALGQFEEQSDGKLRMTFKMPDVQPVLKYARNSATRKRVFVGYENRCAEAGNVELVEKAIRLRAEISKALGYKHHADYVLEERMAKNGDTVKAFLEDLRGKLDQKGKEEVEGLFKLKQAYLKEQGLPTEGEDKLWAWDTRFYDNLLLEREYQVDDQKIAEYFPVEQTVSGMLQLFEKLFSLEFSEVTDESKSVWHPDVRQYSVWSTEKADEPSFVGWFYLDLHPRPNKYGHAANFSLSKGYHKQDGTRVYPVTALVCNFSKPTATTPSLLKHDEVTTLFHELGHGIHDLVGDAKFSRFSGNSVDWDFVEAPSQMLEFWTWDRVQLKALSGHYKNPSEKLDDKLIDSLVKAKHVNGALFVLRQLHFGLFDLTLHTSTPEGASSIDVCELWNNLRQKISHVSQGDQQRVHGYSSFGHIMGGYDAGYYGYLWSEVFATDMFYTRFKANPVDPAVGMEYRNKVIGRGGSVDQTNLLRDFLGREPNNQAFLQELGISN</sequence>
<name>A0A642ULY5_9ASCO</name>
<organism evidence="9 10">
    <name type="scientific">Trichomonascus ciferrii</name>
    <dbReference type="NCBI Taxonomy" id="44093"/>
    <lineage>
        <taxon>Eukaryota</taxon>
        <taxon>Fungi</taxon>
        <taxon>Dikarya</taxon>
        <taxon>Ascomycota</taxon>
        <taxon>Saccharomycotina</taxon>
        <taxon>Dipodascomycetes</taxon>
        <taxon>Dipodascales</taxon>
        <taxon>Trichomonascaceae</taxon>
        <taxon>Trichomonascus</taxon>
        <taxon>Trichomonascus ciferrii complex</taxon>
    </lineage>
</organism>
<dbReference type="VEuPathDB" id="FungiDB:TRICI_006070"/>
<keyword evidence="10" id="KW-1185">Reference proteome</keyword>
<dbReference type="Gene3D" id="3.40.390.10">
    <property type="entry name" value="Collagenase (Catalytic Domain)"/>
    <property type="match status" value="1"/>
</dbReference>
<dbReference type="GO" id="GO:0046872">
    <property type="term" value="F:metal ion binding"/>
    <property type="evidence" value="ECO:0007669"/>
    <property type="project" value="UniProtKB-UniRule"/>
</dbReference>
<comment type="similarity">
    <text evidence="1 7">Belongs to the peptidase M3 family.</text>
</comment>
<keyword evidence="2 7" id="KW-0645">Protease</keyword>
<protein>
    <recommendedName>
        <fullName evidence="8">Peptidase M3A/M3B catalytic domain-containing protein</fullName>
    </recommendedName>
</protein>
<evidence type="ECO:0000256" key="7">
    <source>
        <dbReference type="RuleBase" id="RU003435"/>
    </source>
</evidence>
<dbReference type="InterPro" id="IPR024077">
    <property type="entry name" value="Neurolysin/TOP_dom2"/>
</dbReference>
<dbReference type="GO" id="GO:0006508">
    <property type="term" value="P:proteolysis"/>
    <property type="evidence" value="ECO:0007669"/>
    <property type="project" value="UniProtKB-KW"/>
</dbReference>
<dbReference type="Gene3D" id="1.10.1370.10">
    <property type="entry name" value="Neurolysin, domain 3"/>
    <property type="match status" value="1"/>
</dbReference>
<evidence type="ECO:0000256" key="5">
    <source>
        <dbReference type="ARBA" id="ARBA00022833"/>
    </source>
</evidence>
<evidence type="ECO:0000256" key="6">
    <source>
        <dbReference type="ARBA" id="ARBA00023049"/>
    </source>
</evidence>
<comment type="cofactor">
    <cofactor evidence="7">
        <name>Zn(2+)</name>
        <dbReference type="ChEBI" id="CHEBI:29105"/>
    </cofactor>
    <text evidence="7">Binds 1 zinc ion.</text>
</comment>
<dbReference type="CDD" id="cd06455">
    <property type="entry name" value="M3A_TOP"/>
    <property type="match status" value="1"/>
</dbReference>
<comment type="caution">
    <text evidence="9">The sequence shown here is derived from an EMBL/GenBank/DDBJ whole genome shotgun (WGS) entry which is preliminary data.</text>
</comment>
<feature type="domain" description="Peptidase M3A/M3B catalytic" evidence="8">
    <location>
        <begin position="233"/>
        <end position="697"/>
    </location>
</feature>
<dbReference type="InterPro" id="IPR045090">
    <property type="entry name" value="Pept_M3A_M3B"/>
</dbReference>
<dbReference type="AlphaFoldDB" id="A0A642ULY5"/>
<keyword evidence="6 7" id="KW-0482">Metalloprotease</keyword>
<keyword evidence="3 7" id="KW-0479">Metal-binding</keyword>
<dbReference type="Proteomes" id="UP000761534">
    <property type="component" value="Unassembled WGS sequence"/>
</dbReference>
<dbReference type="PANTHER" id="PTHR11804:SF84">
    <property type="entry name" value="SACCHAROLYSIN"/>
    <property type="match status" value="1"/>
</dbReference>
<evidence type="ECO:0000313" key="10">
    <source>
        <dbReference type="Proteomes" id="UP000761534"/>
    </source>
</evidence>